<reference evidence="10 11" key="1">
    <citation type="submission" date="2019-07" db="EMBL/GenBank/DDBJ databases">
        <title>Whole genome shotgun sequence of Cellulomonas aerilata NBRC 106308.</title>
        <authorList>
            <person name="Hosoyama A."/>
            <person name="Uohara A."/>
            <person name="Ohji S."/>
            <person name="Ichikawa N."/>
        </authorList>
    </citation>
    <scope>NUCLEOTIDE SEQUENCE [LARGE SCALE GENOMIC DNA]</scope>
    <source>
        <strain evidence="10 11">NBRC 106308</strain>
    </source>
</reference>
<evidence type="ECO:0000259" key="9">
    <source>
        <dbReference type="Pfam" id="PF13490"/>
    </source>
</evidence>
<dbReference type="Pfam" id="PF13490">
    <property type="entry name" value="zf-HC2"/>
    <property type="match status" value="1"/>
</dbReference>
<evidence type="ECO:0000256" key="6">
    <source>
        <dbReference type="SAM" id="MobiDB-lite"/>
    </source>
</evidence>
<dbReference type="Pfam" id="PF04542">
    <property type="entry name" value="Sigma70_r2"/>
    <property type="match status" value="1"/>
</dbReference>
<dbReference type="InterPro" id="IPR013249">
    <property type="entry name" value="RNA_pol_sigma70_r4_t2"/>
</dbReference>
<dbReference type="PRINTS" id="PR01217">
    <property type="entry name" value="PRICHEXTENSN"/>
</dbReference>
<dbReference type="SUPFAM" id="SSF88946">
    <property type="entry name" value="Sigma2 domain of RNA polymerase sigma factors"/>
    <property type="match status" value="1"/>
</dbReference>
<dbReference type="PANTHER" id="PTHR43133">
    <property type="entry name" value="RNA POLYMERASE ECF-TYPE SIGMA FACTO"/>
    <property type="match status" value="1"/>
</dbReference>
<dbReference type="InterPro" id="IPR013324">
    <property type="entry name" value="RNA_pol_sigma_r3/r4-like"/>
</dbReference>
<feature type="compositionally biased region" description="Pro residues" evidence="6">
    <location>
        <begin position="669"/>
        <end position="684"/>
    </location>
</feature>
<feature type="compositionally biased region" description="Low complexity" evidence="6">
    <location>
        <begin position="467"/>
        <end position="480"/>
    </location>
</feature>
<dbReference type="EMBL" id="BJYY01000003">
    <property type="protein sequence ID" value="GEO33165.1"/>
    <property type="molecule type" value="Genomic_DNA"/>
</dbReference>
<organism evidence="10 11">
    <name type="scientific">Cellulomonas aerilata</name>
    <dbReference type="NCBI Taxonomy" id="515326"/>
    <lineage>
        <taxon>Bacteria</taxon>
        <taxon>Bacillati</taxon>
        <taxon>Actinomycetota</taxon>
        <taxon>Actinomycetes</taxon>
        <taxon>Micrococcales</taxon>
        <taxon>Cellulomonadaceae</taxon>
        <taxon>Cellulomonas</taxon>
    </lineage>
</organism>
<dbReference type="SUPFAM" id="SSF88659">
    <property type="entry name" value="Sigma3 and sigma4 domains of RNA polymerase sigma factors"/>
    <property type="match status" value="1"/>
</dbReference>
<dbReference type="InterPro" id="IPR013325">
    <property type="entry name" value="RNA_pol_sigma_r2"/>
</dbReference>
<dbReference type="InterPro" id="IPR027383">
    <property type="entry name" value="Znf_put"/>
</dbReference>
<dbReference type="InterPro" id="IPR039425">
    <property type="entry name" value="RNA_pol_sigma-70-like"/>
</dbReference>
<comment type="similarity">
    <text evidence="1">Belongs to the sigma-70 factor family. ECF subfamily.</text>
</comment>
<dbReference type="InterPro" id="IPR007627">
    <property type="entry name" value="RNA_pol_sigma70_r2"/>
</dbReference>
<protein>
    <recommendedName>
        <fullName evidence="12">RNA polymerase sigma-70 region 2 domain-containing protein</fullName>
    </recommendedName>
</protein>
<sequence length="748" mass="71598">MTITVGAGVRSDDELVARARDGEPDAWAALRERHAPAAHAVARRHSDPDTDVEDVVAHAFDRVLAALQTDAGLEVAFRPYVLTVVNRVAERTRSLHHPVEPAADGTSQAPTVVESPRDAVEHAVERDIVLDAFGSLPPQSQAALWYTQVEGLTSAEVAPVLGMSPSAVAGVVARAREGLRQAALTRHAVPPIDDACVWAEDRLSAYIRGSLRARETVGMQEHLERCARCRAVMADLRDGNHGLLSVIAPLVLGAAGVDAIRGVGFGGAAGGVTTEAPAAGTATTEAVVTGAVVPGAATTGAATTGAVATSAGPAAASTRVAGAAVAGAAVVGAAATDAAAAGAAATTVALPAVRGASVTRTASTAPTPKVGAAPGTLVTRPVGGAAPTGRPGAPLTAAAPAAAGSTWPGSARWSRVRPTAARLADVTSRRPVDALAAAATVALVAVALGLTAANGGAPADRADDGASRSSTSTPAPTDRTGSPTSPPGDRARTGVGTSAGALGVTEPGVASPTPGSDEAVPSGGAPTGPTTGTTGTAGTTTTGTATGTTGASPAGATGASAGPAGTPAGAPGAAQSSAPSTGTARTAPAAKSPSTPAARTPAPAPAAPAPAPASPAPAPARPAPAPAPARPAPAPAPAPARPAPVPAPAPARPAPAPAPPAPVVTVPVPAAPVPVPVVPAPDVPGPGNGGDDDDNDDDDDDDRRGNGNNRGGNGNGGGGGNGNGNNGGGNGNGNNGGGNGNGGGRRGD</sequence>
<dbReference type="Pfam" id="PF08281">
    <property type="entry name" value="Sigma70_r4_2"/>
    <property type="match status" value="1"/>
</dbReference>
<evidence type="ECO:0000313" key="10">
    <source>
        <dbReference type="EMBL" id="GEO33165.1"/>
    </source>
</evidence>
<feature type="compositionally biased region" description="Gly residues" evidence="6">
    <location>
        <begin position="708"/>
        <end position="748"/>
    </location>
</feature>
<accession>A0A512D9R5</accession>
<keyword evidence="2" id="KW-0805">Transcription regulation</keyword>
<feature type="region of interest" description="Disordered" evidence="6">
    <location>
        <begin position="386"/>
        <end position="413"/>
    </location>
</feature>
<dbReference type="InterPro" id="IPR014284">
    <property type="entry name" value="RNA_pol_sigma-70_dom"/>
</dbReference>
<keyword evidence="5" id="KW-0804">Transcription</keyword>
<feature type="compositionally biased region" description="Low complexity" evidence="6">
    <location>
        <begin position="521"/>
        <end position="601"/>
    </location>
</feature>
<keyword evidence="4" id="KW-0238">DNA-binding</keyword>
<dbReference type="InterPro" id="IPR036388">
    <property type="entry name" value="WH-like_DNA-bd_sf"/>
</dbReference>
<dbReference type="OrthoDB" id="4990598at2"/>
<feature type="compositionally biased region" description="Low complexity" evidence="6">
    <location>
        <begin position="386"/>
        <end position="411"/>
    </location>
</feature>
<dbReference type="RefSeq" id="WP_146900595.1">
    <property type="nucleotide sequence ID" value="NZ_BAAARM010000002.1"/>
</dbReference>
<feature type="domain" description="RNA polymerase sigma factor 70 region 4 type 2" evidence="8">
    <location>
        <begin position="127"/>
        <end position="177"/>
    </location>
</feature>
<feature type="domain" description="RNA polymerase sigma-70 region 2" evidence="7">
    <location>
        <begin position="31"/>
        <end position="89"/>
    </location>
</feature>
<feature type="compositionally biased region" description="Pro residues" evidence="6">
    <location>
        <begin position="602"/>
        <end position="662"/>
    </location>
</feature>
<proteinExistence type="inferred from homology"/>
<evidence type="ECO:0000259" key="7">
    <source>
        <dbReference type="Pfam" id="PF04542"/>
    </source>
</evidence>
<name>A0A512D9R5_9CELL</name>
<feature type="compositionally biased region" description="Acidic residues" evidence="6">
    <location>
        <begin position="690"/>
        <end position="701"/>
    </location>
</feature>
<evidence type="ECO:0000313" key="11">
    <source>
        <dbReference type="Proteomes" id="UP000321181"/>
    </source>
</evidence>
<dbReference type="Gene3D" id="1.10.10.10">
    <property type="entry name" value="Winged helix-like DNA-binding domain superfamily/Winged helix DNA-binding domain"/>
    <property type="match status" value="1"/>
</dbReference>
<evidence type="ECO:0000256" key="4">
    <source>
        <dbReference type="ARBA" id="ARBA00023125"/>
    </source>
</evidence>
<dbReference type="Gene3D" id="1.10.1740.10">
    <property type="match status" value="1"/>
</dbReference>
<dbReference type="Gene3D" id="1.10.10.1320">
    <property type="entry name" value="Anti-sigma factor, zinc-finger domain"/>
    <property type="match status" value="1"/>
</dbReference>
<evidence type="ECO:0000256" key="3">
    <source>
        <dbReference type="ARBA" id="ARBA00023082"/>
    </source>
</evidence>
<keyword evidence="11" id="KW-1185">Reference proteome</keyword>
<evidence type="ECO:0000256" key="2">
    <source>
        <dbReference type="ARBA" id="ARBA00023015"/>
    </source>
</evidence>
<evidence type="ECO:0000256" key="5">
    <source>
        <dbReference type="ARBA" id="ARBA00023163"/>
    </source>
</evidence>
<dbReference type="CDD" id="cd06171">
    <property type="entry name" value="Sigma70_r4"/>
    <property type="match status" value="1"/>
</dbReference>
<comment type="caution">
    <text evidence="10">The sequence shown here is derived from an EMBL/GenBank/DDBJ whole genome shotgun (WGS) entry which is preliminary data.</text>
</comment>
<gene>
    <name evidence="10" type="ORF">CAE01nite_08900</name>
</gene>
<dbReference type="NCBIfam" id="TIGR02937">
    <property type="entry name" value="sigma70-ECF"/>
    <property type="match status" value="1"/>
</dbReference>
<dbReference type="GO" id="GO:0003677">
    <property type="term" value="F:DNA binding"/>
    <property type="evidence" value="ECO:0007669"/>
    <property type="project" value="UniProtKB-KW"/>
</dbReference>
<feature type="region of interest" description="Disordered" evidence="6">
    <location>
        <begin position="456"/>
        <end position="748"/>
    </location>
</feature>
<dbReference type="GO" id="GO:0006352">
    <property type="term" value="P:DNA-templated transcription initiation"/>
    <property type="evidence" value="ECO:0007669"/>
    <property type="project" value="InterPro"/>
</dbReference>
<evidence type="ECO:0008006" key="12">
    <source>
        <dbReference type="Google" id="ProtNLM"/>
    </source>
</evidence>
<dbReference type="AlphaFoldDB" id="A0A512D9R5"/>
<keyword evidence="3" id="KW-0731">Sigma factor</keyword>
<dbReference type="Proteomes" id="UP000321181">
    <property type="component" value="Unassembled WGS sequence"/>
</dbReference>
<dbReference type="GO" id="GO:0016987">
    <property type="term" value="F:sigma factor activity"/>
    <property type="evidence" value="ECO:0007669"/>
    <property type="project" value="UniProtKB-KW"/>
</dbReference>
<dbReference type="InterPro" id="IPR041916">
    <property type="entry name" value="Anti_sigma_zinc_sf"/>
</dbReference>
<evidence type="ECO:0000259" key="8">
    <source>
        <dbReference type="Pfam" id="PF08281"/>
    </source>
</evidence>
<dbReference type="PANTHER" id="PTHR43133:SF8">
    <property type="entry name" value="RNA POLYMERASE SIGMA FACTOR HI_1459-RELATED"/>
    <property type="match status" value="1"/>
</dbReference>
<feature type="domain" description="Putative zinc-finger" evidence="9">
    <location>
        <begin position="196"/>
        <end position="230"/>
    </location>
</feature>
<evidence type="ECO:0000256" key="1">
    <source>
        <dbReference type="ARBA" id="ARBA00010641"/>
    </source>
</evidence>